<evidence type="ECO:0000313" key="4">
    <source>
        <dbReference type="Proteomes" id="UP000054485"/>
    </source>
</evidence>
<name>A0A0D0A097_9AGAM</name>
<protein>
    <submittedName>
        <fullName evidence="3">Uncharacterized protein</fullName>
    </submittedName>
</protein>
<keyword evidence="4" id="KW-1185">Reference proteome</keyword>
<feature type="region of interest" description="Disordered" evidence="2">
    <location>
        <begin position="57"/>
        <end position="78"/>
    </location>
</feature>
<dbReference type="AlphaFoldDB" id="A0A0D0A097"/>
<evidence type="ECO:0000256" key="1">
    <source>
        <dbReference type="SAM" id="Coils"/>
    </source>
</evidence>
<dbReference type="OrthoDB" id="99432at2759"/>
<reference evidence="3 4" key="1">
    <citation type="submission" date="2014-04" db="EMBL/GenBank/DDBJ databases">
        <authorList>
            <consortium name="DOE Joint Genome Institute"/>
            <person name="Kuo A."/>
            <person name="Ruytinx J."/>
            <person name="Rineau F."/>
            <person name="Colpaert J."/>
            <person name="Kohler A."/>
            <person name="Nagy L.G."/>
            <person name="Floudas D."/>
            <person name="Copeland A."/>
            <person name="Barry K.W."/>
            <person name="Cichocki N."/>
            <person name="Veneault-Fourrey C."/>
            <person name="LaButti K."/>
            <person name="Lindquist E.A."/>
            <person name="Lipzen A."/>
            <person name="Lundell T."/>
            <person name="Morin E."/>
            <person name="Murat C."/>
            <person name="Sun H."/>
            <person name="Tunlid A."/>
            <person name="Henrissat B."/>
            <person name="Grigoriev I.V."/>
            <person name="Hibbett D.S."/>
            <person name="Martin F."/>
            <person name="Nordberg H.P."/>
            <person name="Cantor M.N."/>
            <person name="Hua S.X."/>
        </authorList>
    </citation>
    <scope>NUCLEOTIDE SEQUENCE [LARGE SCALE GENOMIC DNA]</scope>
    <source>
        <strain evidence="3 4">UH-Slu-Lm8-n1</strain>
    </source>
</reference>
<organism evidence="3 4">
    <name type="scientific">Suillus luteus UH-Slu-Lm8-n1</name>
    <dbReference type="NCBI Taxonomy" id="930992"/>
    <lineage>
        <taxon>Eukaryota</taxon>
        <taxon>Fungi</taxon>
        <taxon>Dikarya</taxon>
        <taxon>Basidiomycota</taxon>
        <taxon>Agaricomycotina</taxon>
        <taxon>Agaricomycetes</taxon>
        <taxon>Agaricomycetidae</taxon>
        <taxon>Boletales</taxon>
        <taxon>Suillineae</taxon>
        <taxon>Suillaceae</taxon>
        <taxon>Suillus</taxon>
    </lineage>
</organism>
<feature type="compositionally biased region" description="Basic residues" evidence="2">
    <location>
        <begin position="57"/>
        <end position="68"/>
    </location>
</feature>
<dbReference type="InParanoid" id="A0A0D0A097"/>
<feature type="coiled-coil region" evidence="1">
    <location>
        <begin position="1"/>
        <end position="35"/>
    </location>
</feature>
<sequence length="157" mass="18076">MTQSERQQRDSQNRIDTLQAELFDLRDRLYEVERARNIAEMHVQLLQTLGFGDRRRKNLRSPLPKRKTMMHEHYPDGGQSIRWITDEECDPYNDSSAEEGSPISKAVVGPLACWSAAQRRLASSRCRLAWYRSQAAQDACADDEPSSPIHYRGTPEV</sequence>
<feature type="region of interest" description="Disordered" evidence="2">
    <location>
        <begin position="137"/>
        <end position="157"/>
    </location>
</feature>
<reference evidence="4" key="2">
    <citation type="submission" date="2015-01" db="EMBL/GenBank/DDBJ databases">
        <title>Evolutionary Origins and Diversification of the Mycorrhizal Mutualists.</title>
        <authorList>
            <consortium name="DOE Joint Genome Institute"/>
            <consortium name="Mycorrhizal Genomics Consortium"/>
            <person name="Kohler A."/>
            <person name="Kuo A."/>
            <person name="Nagy L.G."/>
            <person name="Floudas D."/>
            <person name="Copeland A."/>
            <person name="Barry K.W."/>
            <person name="Cichocki N."/>
            <person name="Veneault-Fourrey C."/>
            <person name="LaButti K."/>
            <person name="Lindquist E.A."/>
            <person name="Lipzen A."/>
            <person name="Lundell T."/>
            <person name="Morin E."/>
            <person name="Murat C."/>
            <person name="Riley R."/>
            <person name="Ohm R."/>
            <person name="Sun H."/>
            <person name="Tunlid A."/>
            <person name="Henrissat B."/>
            <person name="Grigoriev I.V."/>
            <person name="Hibbett D.S."/>
            <person name="Martin F."/>
        </authorList>
    </citation>
    <scope>NUCLEOTIDE SEQUENCE [LARGE SCALE GENOMIC DNA]</scope>
    <source>
        <strain evidence="4">UH-Slu-Lm8-n1</strain>
    </source>
</reference>
<proteinExistence type="predicted"/>
<dbReference type="EMBL" id="KN836850">
    <property type="protein sequence ID" value="KIK31584.1"/>
    <property type="molecule type" value="Genomic_DNA"/>
</dbReference>
<evidence type="ECO:0000313" key="3">
    <source>
        <dbReference type="EMBL" id="KIK31584.1"/>
    </source>
</evidence>
<evidence type="ECO:0000256" key="2">
    <source>
        <dbReference type="SAM" id="MobiDB-lite"/>
    </source>
</evidence>
<keyword evidence="1" id="KW-0175">Coiled coil</keyword>
<gene>
    <name evidence="3" type="ORF">CY34DRAFT_111319</name>
</gene>
<dbReference type="Proteomes" id="UP000054485">
    <property type="component" value="Unassembled WGS sequence"/>
</dbReference>
<dbReference type="HOGENOM" id="CLU_1679114_0_0_1"/>
<accession>A0A0D0A097</accession>